<name>A0A9N9HF70_9GLOM</name>
<dbReference type="AlphaFoldDB" id="A0A9N9HF70"/>
<dbReference type="EMBL" id="CAJVPL010010263">
    <property type="protein sequence ID" value="CAG8680660.1"/>
    <property type="molecule type" value="Genomic_DNA"/>
</dbReference>
<keyword evidence="3" id="KW-1185">Reference proteome</keyword>
<evidence type="ECO:0000256" key="1">
    <source>
        <dbReference type="SAM" id="MobiDB-lite"/>
    </source>
</evidence>
<evidence type="ECO:0000313" key="2">
    <source>
        <dbReference type="EMBL" id="CAG8680660.1"/>
    </source>
</evidence>
<feature type="region of interest" description="Disordered" evidence="1">
    <location>
        <begin position="1"/>
        <end position="21"/>
    </location>
</feature>
<organism evidence="2 3">
    <name type="scientific">Ambispora gerdemannii</name>
    <dbReference type="NCBI Taxonomy" id="144530"/>
    <lineage>
        <taxon>Eukaryota</taxon>
        <taxon>Fungi</taxon>
        <taxon>Fungi incertae sedis</taxon>
        <taxon>Mucoromycota</taxon>
        <taxon>Glomeromycotina</taxon>
        <taxon>Glomeromycetes</taxon>
        <taxon>Archaeosporales</taxon>
        <taxon>Ambisporaceae</taxon>
        <taxon>Ambispora</taxon>
    </lineage>
</organism>
<proteinExistence type="predicted"/>
<reference evidence="2" key="1">
    <citation type="submission" date="2021-06" db="EMBL/GenBank/DDBJ databases">
        <authorList>
            <person name="Kallberg Y."/>
            <person name="Tangrot J."/>
            <person name="Rosling A."/>
        </authorList>
    </citation>
    <scope>NUCLEOTIDE SEQUENCE</scope>
    <source>
        <strain evidence="2">MT106</strain>
    </source>
</reference>
<evidence type="ECO:0000313" key="3">
    <source>
        <dbReference type="Proteomes" id="UP000789831"/>
    </source>
</evidence>
<protein>
    <submittedName>
        <fullName evidence="2">2297_t:CDS:1</fullName>
    </submittedName>
</protein>
<sequence length="82" mass="9187">ATKINEPPSLTSNSPKKPIQIDGSPSLTLAIPIAIYNQDYTNNFTAIYNHQDYSNDFTTAIYNQQDYTTATDNKEDYANYSA</sequence>
<gene>
    <name evidence="2" type="ORF">AGERDE_LOCUS12661</name>
</gene>
<dbReference type="Proteomes" id="UP000789831">
    <property type="component" value="Unassembled WGS sequence"/>
</dbReference>
<comment type="caution">
    <text evidence="2">The sequence shown here is derived from an EMBL/GenBank/DDBJ whole genome shotgun (WGS) entry which is preliminary data.</text>
</comment>
<accession>A0A9N9HF70</accession>
<feature type="non-terminal residue" evidence="2">
    <location>
        <position position="1"/>
    </location>
</feature>